<dbReference type="OrthoDB" id="1701885at2759"/>
<name>A0A9D5DF99_9LILI</name>
<keyword evidence="3" id="KW-1185">Reference proteome</keyword>
<accession>A0A9D5DF99</accession>
<feature type="region of interest" description="Disordered" evidence="1">
    <location>
        <begin position="1"/>
        <end position="52"/>
    </location>
</feature>
<gene>
    <name evidence="2" type="ORF">J5N97_007208</name>
</gene>
<evidence type="ECO:0000313" key="3">
    <source>
        <dbReference type="Proteomes" id="UP001085076"/>
    </source>
</evidence>
<feature type="compositionally biased region" description="Pro residues" evidence="1">
    <location>
        <begin position="1"/>
        <end position="11"/>
    </location>
</feature>
<sequence length="91" mass="9747">MGRPVPDPPQPLHAMRPDPAQVRHPTSPSDHREQRQATLPVPLHFTQRGHPPAIGRCSITDFTSIAPASTPSPVASCDTTTSGPIARSKAR</sequence>
<comment type="caution">
    <text evidence="2">The sequence shown here is derived from an EMBL/GenBank/DDBJ whole genome shotgun (WGS) entry which is preliminary data.</text>
</comment>
<reference evidence="2" key="1">
    <citation type="submission" date="2021-03" db="EMBL/GenBank/DDBJ databases">
        <authorList>
            <person name="Li Z."/>
            <person name="Yang C."/>
        </authorList>
    </citation>
    <scope>NUCLEOTIDE SEQUENCE</scope>
    <source>
        <strain evidence="2">Dzin_1.0</strain>
        <tissue evidence="2">Leaf</tissue>
    </source>
</reference>
<feature type="region of interest" description="Disordered" evidence="1">
    <location>
        <begin position="66"/>
        <end position="91"/>
    </location>
</feature>
<feature type="compositionally biased region" description="Polar residues" evidence="1">
    <location>
        <begin position="66"/>
        <end position="83"/>
    </location>
</feature>
<evidence type="ECO:0000313" key="2">
    <source>
        <dbReference type="EMBL" id="KAJ0988852.1"/>
    </source>
</evidence>
<dbReference type="Proteomes" id="UP001085076">
    <property type="component" value="Miscellaneous, Linkage group lg01"/>
</dbReference>
<reference evidence="2" key="2">
    <citation type="journal article" date="2022" name="Hortic Res">
        <title>The genome of Dioscorea zingiberensis sheds light on the biosynthesis, origin and evolution of the medicinally important diosgenin saponins.</title>
        <authorList>
            <person name="Li Y."/>
            <person name="Tan C."/>
            <person name="Li Z."/>
            <person name="Guo J."/>
            <person name="Li S."/>
            <person name="Chen X."/>
            <person name="Wang C."/>
            <person name="Dai X."/>
            <person name="Yang H."/>
            <person name="Song W."/>
            <person name="Hou L."/>
            <person name="Xu J."/>
            <person name="Tong Z."/>
            <person name="Xu A."/>
            <person name="Yuan X."/>
            <person name="Wang W."/>
            <person name="Yang Q."/>
            <person name="Chen L."/>
            <person name="Sun Z."/>
            <person name="Wang K."/>
            <person name="Pan B."/>
            <person name="Chen J."/>
            <person name="Bao Y."/>
            <person name="Liu F."/>
            <person name="Qi X."/>
            <person name="Gang D.R."/>
            <person name="Wen J."/>
            <person name="Li J."/>
        </authorList>
    </citation>
    <scope>NUCLEOTIDE SEQUENCE</scope>
    <source>
        <strain evidence="2">Dzin_1.0</strain>
    </source>
</reference>
<proteinExistence type="predicted"/>
<organism evidence="2 3">
    <name type="scientific">Dioscorea zingiberensis</name>
    <dbReference type="NCBI Taxonomy" id="325984"/>
    <lineage>
        <taxon>Eukaryota</taxon>
        <taxon>Viridiplantae</taxon>
        <taxon>Streptophyta</taxon>
        <taxon>Embryophyta</taxon>
        <taxon>Tracheophyta</taxon>
        <taxon>Spermatophyta</taxon>
        <taxon>Magnoliopsida</taxon>
        <taxon>Liliopsida</taxon>
        <taxon>Dioscoreales</taxon>
        <taxon>Dioscoreaceae</taxon>
        <taxon>Dioscorea</taxon>
    </lineage>
</organism>
<dbReference type="AlphaFoldDB" id="A0A9D5DF99"/>
<dbReference type="EMBL" id="JAGGNH010000001">
    <property type="protein sequence ID" value="KAJ0988852.1"/>
    <property type="molecule type" value="Genomic_DNA"/>
</dbReference>
<protein>
    <submittedName>
        <fullName evidence="2">Uncharacterized protein</fullName>
    </submittedName>
</protein>
<evidence type="ECO:0000256" key="1">
    <source>
        <dbReference type="SAM" id="MobiDB-lite"/>
    </source>
</evidence>